<dbReference type="PANTHER" id="PTHR32166">
    <property type="entry name" value="OSJNBA0013A04.12 PROTEIN"/>
    <property type="match status" value="1"/>
</dbReference>
<organism evidence="3 4">
    <name type="scientific">Liquidambar formosana</name>
    <name type="common">Formosan gum</name>
    <dbReference type="NCBI Taxonomy" id="63359"/>
    <lineage>
        <taxon>Eukaryota</taxon>
        <taxon>Viridiplantae</taxon>
        <taxon>Streptophyta</taxon>
        <taxon>Embryophyta</taxon>
        <taxon>Tracheophyta</taxon>
        <taxon>Spermatophyta</taxon>
        <taxon>Magnoliopsida</taxon>
        <taxon>eudicotyledons</taxon>
        <taxon>Gunneridae</taxon>
        <taxon>Pentapetalae</taxon>
        <taxon>Saxifragales</taxon>
        <taxon>Altingiaceae</taxon>
        <taxon>Liquidambar</taxon>
    </lineage>
</organism>
<name>A0AAP0NIT1_LIQFO</name>
<dbReference type="InterPro" id="IPR012337">
    <property type="entry name" value="RNaseH-like_sf"/>
</dbReference>
<protein>
    <recommendedName>
        <fullName evidence="2">DUF659 domain-containing protein</fullName>
    </recommendedName>
</protein>
<gene>
    <name evidence="3" type="ORF">L1049_002127</name>
</gene>
<proteinExistence type="predicted"/>
<dbReference type="Proteomes" id="UP001415857">
    <property type="component" value="Unassembled WGS sequence"/>
</dbReference>
<evidence type="ECO:0000256" key="1">
    <source>
        <dbReference type="SAM" id="MobiDB-lite"/>
    </source>
</evidence>
<keyword evidence="4" id="KW-1185">Reference proteome</keyword>
<sequence>MFYCCLLINLLISIAYIGELACLNFKMSSSGQHSTAASTQATRQKTDLAWDHVRLGVDPKDGKKTYSCMYFPKTVKGGGINRMKQHLAGKKGGGSGNRRGAAMTNKGKGKAHGGIGNYFSPRTTPGAQPSIKSVLANKEAVHRADMAIARWVYDTCIPINAVNSIYYQPMWDAVLAIGPGYKALTYHVIRIPLLRDAKKEVQLFIDSCRSTWADSGCTIMADGWSDGRHRTLINFLVYCPRGITFLKSVDAFDIVKEAPTLFKLFQEIVEWVGPSNVVHMVTDNAANYIAAGRMLNEAYKNINWSPCACHCINLMLGDIAKMEHVCDLAKRASKVTQFVYNHIYLLSLLRKKPDWTEIVRLGATCFATTFIALHSMYEHMHDLQALVTCREFVESRYARDKKGKNAVAIILDKKFWNDCLVIVKIVEPLIRILRIADSDEKLAIGYIYEGMYRARLGIKKMFLHKKRLYKPYTKILKDCWDRQLRQSIHAAAYWLNPTF</sequence>
<dbReference type="Pfam" id="PF04937">
    <property type="entry name" value="DUF659"/>
    <property type="match status" value="1"/>
</dbReference>
<dbReference type="SUPFAM" id="SSF53098">
    <property type="entry name" value="Ribonuclease H-like"/>
    <property type="match status" value="1"/>
</dbReference>
<dbReference type="PANTHER" id="PTHR32166:SF121">
    <property type="entry name" value="DUF659 DOMAIN-CONTAINING PROTEIN"/>
    <property type="match status" value="1"/>
</dbReference>
<dbReference type="EMBL" id="JBBPBK010000013">
    <property type="protein sequence ID" value="KAK9271764.1"/>
    <property type="molecule type" value="Genomic_DNA"/>
</dbReference>
<evidence type="ECO:0000313" key="3">
    <source>
        <dbReference type="EMBL" id="KAK9271764.1"/>
    </source>
</evidence>
<reference evidence="3 4" key="1">
    <citation type="journal article" date="2024" name="Plant J.">
        <title>Genome sequences and population genomics reveal climatic adaptation and genomic divergence between two closely related sweetgum species.</title>
        <authorList>
            <person name="Xu W.Q."/>
            <person name="Ren C.Q."/>
            <person name="Zhang X.Y."/>
            <person name="Comes H.P."/>
            <person name="Liu X.H."/>
            <person name="Li Y.G."/>
            <person name="Kettle C.J."/>
            <person name="Jalonen R."/>
            <person name="Gaisberger H."/>
            <person name="Ma Y.Z."/>
            <person name="Qiu Y.X."/>
        </authorList>
    </citation>
    <scope>NUCLEOTIDE SEQUENCE [LARGE SCALE GENOMIC DNA]</scope>
    <source>
        <strain evidence="3">Hangzhou</strain>
    </source>
</reference>
<evidence type="ECO:0000313" key="4">
    <source>
        <dbReference type="Proteomes" id="UP001415857"/>
    </source>
</evidence>
<dbReference type="AlphaFoldDB" id="A0AAP0NIT1"/>
<dbReference type="InterPro" id="IPR007021">
    <property type="entry name" value="DUF659"/>
</dbReference>
<comment type="caution">
    <text evidence="3">The sequence shown here is derived from an EMBL/GenBank/DDBJ whole genome shotgun (WGS) entry which is preliminary data.</text>
</comment>
<feature type="region of interest" description="Disordered" evidence="1">
    <location>
        <begin position="86"/>
        <end position="124"/>
    </location>
</feature>
<accession>A0AAP0NIT1</accession>
<evidence type="ECO:0000259" key="2">
    <source>
        <dbReference type="Pfam" id="PF04937"/>
    </source>
</evidence>
<feature type="domain" description="DUF659" evidence="2">
    <location>
        <begin position="185"/>
        <end position="335"/>
    </location>
</feature>